<accession>A0A9W6IS07</accession>
<sequence length="300" mass="32141">MDALPVPGVDLDAAALLGLRHLTRRAAPSRATRLAARPGGIVTRRRGRGSEIDDVRLWADGDDIRHIDRNSTARTGVPHVRTFRDERERAVLLVADFRPSMLFGTKRAFRSVAAAEALTLVGWRASGEGGRIGLLAATADGEPDFVRPKGGERAMTGMVGVMARAHARALKQSDRADPPLDALIETAVGALPRGGHLVLASGLDVPGPRFDEVVKAAMSRVSVSVLLIADAFETRAPKGVYAFLTREGRSGWLSGRDERPVGPDPRVERLNALGVPVFPIDSDLGAERVAPLLERLDAAR</sequence>
<protein>
    <submittedName>
        <fullName evidence="3">Uncharacterized protein (DUF58 family)</fullName>
    </submittedName>
</protein>
<organism evidence="2 5">
    <name type="scientific">Methylopila capsulata</name>
    <dbReference type="NCBI Taxonomy" id="61654"/>
    <lineage>
        <taxon>Bacteria</taxon>
        <taxon>Pseudomonadati</taxon>
        <taxon>Pseudomonadota</taxon>
        <taxon>Alphaproteobacteria</taxon>
        <taxon>Hyphomicrobiales</taxon>
        <taxon>Methylopilaceae</taxon>
        <taxon>Methylopila</taxon>
    </lineage>
</organism>
<dbReference type="EMBL" id="JAFBCY010000001">
    <property type="protein sequence ID" value="MBM7849828.1"/>
    <property type="molecule type" value="Genomic_DNA"/>
</dbReference>
<reference evidence="3 4" key="2">
    <citation type="submission" date="2021-01" db="EMBL/GenBank/DDBJ databases">
        <title>Genomic Encyclopedia of Type Strains, Phase IV (KMG-IV): sequencing the most valuable type-strain genomes for metagenomic binning, comparative biology and taxonomic classification.</title>
        <authorList>
            <person name="Goeker M."/>
        </authorList>
    </citation>
    <scope>NUCLEOTIDE SEQUENCE [LARGE SCALE GENOMIC DNA]</scope>
    <source>
        <strain evidence="3 4">DSM 6130</strain>
    </source>
</reference>
<dbReference type="Pfam" id="PF01882">
    <property type="entry name" value="DUF58"/>
    <property type="match status" value="1"/>
</dbReference>
<dbReference type="AlphaFoldDB" id="A0A9W6IS07"/>
<dbReference type="Proteomes" id="UP001143400">
    <property type="component" value="Unassembled WGS sequence"/>
</dbReference>
<feature type="domain" description="DUF58" evidence="1">
    <location>
        <begin position="54"/>
        <end position="238"/>
    </location>
</feature>
<dbReference type="Proteomes" id="UP000758856">
    <property type="component" value="Unassembled WGS sequence"/>
</dbReference>
<dbReference type="RefSeq" id="WP_204948314.1">
    <property type="nucleotide sequence ID" value="NZ_BSFF01000002.1"/>
</dbReference>
<reference evidence="2" key="3">
    <citation type="submission" date="2023-01" db="EMBL/GenBank/DDBJ databases">
        <authorList>
            <person name="Sun Q."/>
            <person name="Evtushenko L."/>
        </authorList>
    </citation>
    <scope>NUCLEOTIDE SEQUENCE</scope>
    <source>
        <strain evidence="2">VKM B-1606</strain>
    </source>
</reference>
<dbReference type="InterPro" id="IPR002881">
    <property type="entry name" value="DUF58"/>
</dbReference>
<dbReference type="PANTHER" id="PTHR33608">
    <property type="entry name" value="BLL2464 PROTEIN"/>
    <property type="match status" value="1"/>
</dbReference>
<evidence type="ECO:0000313" key="5">
    <source>
        <dbReference type="Proteomes" id="UP001143400"/>
    </source>
</evidence>
<name>A0A9W6IS07_9HYPH</name>
<keyword evidence="4" id="KW-1185">Reference proteome</keyword>
<evidence type="ECO:0000313" key="3">
    <source>
        <dbReference type="EMBL" id="MBM7849828.1"/>
    </source>
</evidence>
<comment type="caution">
    <text evidence="2">The sequence shown here is derived from an EMBL/GenBank/DDBJ whole genome shotgun (WGS) entry which is preliminary data.</text>
</comment>
<gene>
    <name evidence="2" type="ORF">GCM10008170_11370</name>
    <name evidence="3" type="ORF">JOD31_000040</name>
</gene>
<reference evidence="2" key="1">
    <citation type="journal article" date="2014" name="Int. J. Syst. Evol. Microbiol.">
        <title>Complete genome sequence of Corynebacterium casei LMG S-19264T (=DSM 44701T), isolated from a smear-ripened cheese.</title>
        <authorList>
            <consortium name="US DOE Joint Genome Institute (JGI-PGF)"/>
            <person name="Walter F."/>
            <person name="Albersmeier A."/>
            <person name="Kalinowski J."/>
            <person name="Ruckert C."/>
        </authorList>
    </citation>
    <scope>NUCLEOTIDE SEQUENCE</scope>
    <source>
        <strain evidence="2">VKM B-1606</strain>
    </source>
</reference>
<dbReference type="PANTHER" id="PTHR33608:SF12">
    <property type="entry name" value="DUF58 DOMAIN-CONTAINING PROTEIN"/>
    <property type="match status" value="1"/>
</dbReference>
<evidence type="ECO:0000313" key="4">
    <source>
        <dbReference type="Proteomes" id="UP000758856"/>
    </source>
</evidence>
<evidence type="ECO:0000259" key="1">
    <source>
        <dbReference type="Pfam" id="PF01882"/>
    </source>
</evidence>
<dbReference type="EMBL" id="BSFF01000002">
    <property type="protein sequence ID" value="GLK55118.1"/>
    <property type="molecule type" value="Genomic_DNA"/>
</dbReference>
<evidence type="ECO:0000313" key="2">
    <source>
        <dbReference type="EMBL" id="GLK55118.1"/>
    </source>
</evidence>
<proteinExistence type="predicted"/>